<protein>
    <submittedName>
        <fullName evidence="6">Polygalacturonase</fullName>
    </submittedName>
</protein>
<gene>
    <name evidence="6" type="ORF">QJS04_geneDACA011523</name>
</gene>
<dbReference type="PANTHER" id="PTHR31339">
    <property type="entry name" value="PECTIN LYASE-RELATED"/>
    <property type="match status" value="1"/>
</dbReference>
<name>A0AAV9AB25_ACOGR</name>
<keyword evidence="5" id="KW-0732">Signal</keyword>
<dbReference type="Gene3D" id="2.160.20.10">
    <property type="entry name" value="Single-stranded right-handed beta-helix, Pectin lyase-like"/>
    <property type="match status" value="3"/>
</dbReference>
<keyword evidence="7" id="KW-1185">Reference proteome</keyword>
<evidence type="ECO:0000256" key="4">
    <source>
        <dbReference type="RuleBase" id="RU361169"/>
    </source>
</evidence>
<dbReference type="GO" id="GO:0005975">
    <property type="term" value="P:carbohydrate metabolic process"/>
    <property type="evidence" value="ECO:0007669"/>
    <property type="project" value="InterPro"/>
</dbReference>
<dbReference type="GO" id="GO:0004650">
    <property type="term" value="F:polygalacturonase activity"/>
    <property type="evidence" value="ECO:0007669"/>
    <property type="project" value="InterPro"/>
</dbReference>
<feature type="signal peptide" evidence="5">
    <location>
        <begin position="1"/>
        <end position="26"/>
    </location>
</feature>
<dbReference type="InterPro" id="IPR012334">
    <property type="entry name" value="Pectin_lyas_fold"/>
</dbReference>
<evidence type="ECO:0000256" key="1">
    <source>
        <dbReference type="ARBA" id="ARBA00008834"/>
    </source>
</evidence>
<keyword evidence="2 4" id="KW-0378">Hydrolase</keyword>
<dbReference type="AlphaFoldDB" id="A0AAV9AB25"/>
<accession>A0AAV9AB25</accession>
<dbReference type="InterPro" id="IPR051801">
    <property type="entry name" value="GH28_Enzymes"/>
</dbReference>
<evidence type="ECO:0000313" key="6">
    <source>
        <dbReference type="EMBL" id="KAK1261357.1"/>
    </source>
</evidence>
<proteinExistence type="inferred from homology"/>
<dbReference type="PANTHER" id="PTHR31339:SF66">
    <property type="entry name" value="OS06G0106800 PROTEIN"/>
    <property type="match status" value="1"/>
</dbReference>
<dbReference type="EMBL" id="JAUJYN010000010">
    <property type="protein sequence ID" value="KAK1261357.1"/>
    <property type="molecule type" value="Genomic_DNA"/>
</dbReference>
<sequence>MLLIGFLGHQPLQFIWILLILGLSNLKGIQCITSVGSCRATNVSLTDYGGVGNGVTLNTKAFQSAVANLSQFASTGGGLLYVPAGRWVTGSFNLTSNFTLYLHRDAVILGSPDCYIVSGDDCVAIKSGWDEYGIAFGMPSQHIIIRRLTCISPTSATIAMGSEMSGGIQDIRAEDILAINTESAVRIKSAVGRGGYVRDVFVRRMNLKTMKYVFWMTGDYGDHPDDRYDPNAVPVIERISYSDIVAENVTMAGQMQGTQNVTFTSLCMSNVSIGVVESKKKAAAWNCTDVEGVTRSVSPPACGLLRDEGNGHACPFPVERLPIEDLEPLQLIWVLLTFGFSNLKCITSAGSCRATNVSLTDYGGVGDGVTLNTKAFQSAVAHLSRFASAGGGLLYVPAGRWVTGSFNLTSNFTLYLHKEAVILGSPDVNDWPLIDPLPSYGRGRDAPGGRYSPLIFGSNLTDVVITGDNGTIDGQGKPWWQKYKAGELKYTRGYLIELMFSDRVLISNVTLTNSPSWHVHPVYSSNVIVSGVTILAPTDSTNTDGINPDSCSNMLIEDCYIVSGDDCISIKSGWDEYGIAFGVPSQHISIRQITCVSPTSATIALGSEMSGGIQDVRVEDIHTINTESAVRIKSTVGRGGYVRDVSIRRMNLKTMKYVFWMTGDYGDHPDDRYNPNARPVIERISYSDIIGENVTMVGQMQGTQNVTFTGVCMFNVSISVVESKRKPAWNCTDVEGIASSVSPRTCELLRDQGEGHACQFPQGRLPIEDVKIDQCF</sequence>
<dbReference type="SUPFAM" id="SSF51126">
    <property type="entry name" value="Pectin lyase-like"/>
    <property type="match status" value="2"/>
</dbReference>
<dbReference type="Proteomes" id="UP001179952">
    <property type="component" value="Unassembled WGS sequence"/>
</dbReference>
<dbReference type="SMART" id="SM00710">
    <property type="entry name" value="PbH1"/>
    <property type="match status" value="4"/>
</dbReference>
<dbReference type="InterPro" id="IPR006626">
    <property type="entry name" value="PbH1"/>
</dbReference>
<comment type="similarity">
    <text evidence="1 4">Belongs to the glycosyl hydrolase 28 family.</text>
</comment>
<dbReference type="InterPro" id="IPR011050">
    <property type="entry name" value="Pectin_lyase_fold/virulence"/>
</dbReference>
<reference evidence="6" key="2">
    <citation type="submission" date="2023-06" db="EMBL/GenBank/DDBJ databases">
        <authorList>
            <person name="Ma L."/>
            <person name="Liu K.-W."/>
            <person name="Li Z."/>
            <person name="Hsiao Y.-Y."/>
            <person name="Qi Y."/>
            <person name="Fu T."/>
            <person name="Tang G."/>
            <person name="Zhang D."/>
            <person name="Sun W.-H."/>
            <person name="Liu D.-K."/>
            <person name="Li Y."/>
            <person name="Chen G.-Z."/>
            <person name="Liu X.-D."/>
            <person name="Liao X.-Y."/>
            <person name="Jiang Y.-T."/>
            <person name="Yu X."/>
            <person name="Hao Y."/>
            <person name="Huang J."/>
            <person name="Zhao X.-W."/>
            <person name="Ke S."/>
            <person name="Chen Y.-Y."/>
            <person name="Wu W.-L."/>
            <person name="Hsu J.-L."/>
            <person name="Lin Y.-F."/>
            <person name="Huang M.-D."/>
            <person name="Li C.-Y."/>
            <person name="Huang L."/>
            <person name="Wang Z.-W."/>
            <person name="Zhao X."/>
            <person name="Zhong W.-Y."/>
            <person name="Peng D.-H."/>
            <person name="Ahmad S."/>
            <person name="Lan S."/>
            <person name="Zhang J.-S."/>
            <person name="Tsai W.-C."/>
            <person name="Van De Peer Y."/>
            <person name="Liu Z.-J."/>
        </authorList>
    </citation>
    <scope>NUCLEOTIDE SEQUENCE</scope>
    <source>
        <strain evidence="6">SCP</strain>
        <tissue evidence="6">Leaves</tissue>
    </source>
</reference>
<keyword evidence="3 4" id="KW-0326">Glycosidase</keyword>
<feature type="chain" id="PRO_5043978778" evidence="5">
    <location>
        <begin position="27"/>
        <end position="776"/>
    </location>
</feature>
<reference evidence="6" key="1">
    <citation type="journal article" date="2023" name="Nat. Commun.">
        <title>Diploid and tetraploid genomes of Acorus and the evolution of monocots.</title>
        <authorList>
            <person name="Ma L."/>
            <person name="Liu K.W."/>
            <person name="Li Z."/>
            <person name="Hsiao Y.Y."/>
            <person name="Qi Y."/>
            <person name="Fu T."/>
            <person name="Tang G.D."/>
            <person name="Zhang D."/>
            <person name="Sun W.H."/>
            <person name="Liu D.K."/>
            <person name="Li Y."/>
            <person name="Chen G.Z."/>
            <person name="Liu X.D."/>
            <person name="Liao X.Y."/>
            <person name="Jiang Y.T."/>
            <person name="Yu X."/>
            <person name="Hao Y."/>
            <person name="Huang J."/>
            <person name="Zhao X.W."/>
            <person name="Ke S."/>
            <person name="Chen Y.Y."/>
            <person name="Wu W.L."/>
            <person name="Hsu J.L."/>
            <person name="Lin Y.F."/>
            <person name="Huang M.D."/>
            <person name="Li C.Y."/>
            <person name="Huang L."/>
            <person name="Wang Z.W."/>
            <person name="Zhao X."/>
            <person name="Zhong W.Y."/>
            <person name="Peng D.H."/>
            <person name="Ahmad S."/>
            <person name="Lan S."/>
            <person name="Zhang J.S."/>
            <person name="Tsai W.C."/>
            <person name="Van de Peer Y."/>
            <person name="Liu Z.J."/>
        </authorList>
    </citation>
    <scope>NUCLEOTIDE SEQUENCE</scope>
    <source>
        <strain evidence="6">SCP</strain>
    </source>
</reference>
<dbReference type="InterPro" id="IPR000743">
    <property type="entry name" value="Glyco_hydro_28"/>
</dbReference>
<comment type="caution">
    <text evidence="6">The sequence shown here is derived from an EMBL/GenBank/DDBJ whole genome shotgun (WGS) entry which is preliminary data.</text>
</comment>
<organism evidence="6 7">
    <name type="scientific">Acorus gramineus</name>
    <name type="common">Dwarf sweet flag</name>
    <dbReference type="NCBI Taxonomy" id="55184"/>
    <lineage>
        <taxon>Eukaryota</taxon>
        <taxon>Viridiplantae</taxon>
        <taxon>Streptophyta</taxon>
        <taxon>Embryophyta</taxon>
        <taxon>Tracheophyta</taxon>
        <taxon>Spermatophyta</taxon>
        <taxon>Magnoliopsida</taxon>
        <taxon>Liliopsida</taxon>
        <taxon>Acoraceae</taxon>
        <taxon>Acorus</taxon>
    </lineage>
</organism>
<evidence type="ECO:0000256" key="2">
    <source>
        <dbReference type="ARBA" id="ARBA00022801"/>
    </source>
</evidence>
<dbReference type="Pfam" id="PF00295">
    <property type="entry name" value="Glyco_hydro_28"/>
    <property type="match status" value="2"/>
</dbReference>
<evidence type="ECO:0000256" key="3">
    <source>
        <dbReference type="ARBA" id="ARBA00023295"/>
    </source>
</evidence>
<evidence type="ECO:0000256" key="5">
    <source>
        <dbReference type="SAM" id="SignalP"/>
    </source>
</evidence>
<evidence type="ECO:0000313" key="7">
    <source>
        <dbReference type="Proteomes" id="UP001179952"/>
    </source>
</evidence>